<keyword evidence="2" id="KW-1185">Reference proteome</keyword>
<name>A0AA90NLI7_9GAMM</name>
<organism evidence="1 2">
    <name type="scientific">Candidatus Endonucleibacter bathymodioli</name>
    <dbReference type="NCBI Taxonomy" id="539814"/>
    <lineage>
        <taxon>Bacteria</taxon>
        <taxon>Pseudomonadati</taxon>
        <taxon>Pseudomonadota</taxon>
        <taxon>Gammaproteobacteria</taxon>
        <taxon>Oceanospirillales</taxon>
        <taxon>Endozoicomonadaceae</taxon>
        <taxon>Candidatus Endonucleibacter</taxon>
    </lineage>
</organism>
<comment type="caution">
    <text evidence="1">The sequence shown here is derived from an EMBL/GenBank/DDBJ whole genome shotgun (WGS) entry which is preliminary data.</text>
</comment>
<gene>
    <name evidence="1" type="ORF">QS748_07000</name>
</gene>
<sequence>MICGVGEYKGIDYNDCCDFDNNFIFPDKKELLSAEYHQGSVLDKCNETSIKEDGREYFVKCTHCADLRYMDSLSRRLNSLTIGKSTPLTTAICYCVSQVSSCGLLGAGVTLCSLKASLTCCLGGSCSMVGCVFCTIISLATGCALYCHGPNHEENSNIDRVNKKIQDNIVKINQPPRGVDQEVEVRNEYFNTIFTDQITSCYDNITDKALSKLLDKEIVMILMLYEKWLLQKTQKTDMSICDKDIRENIWKSIGLKKADSFSEIIERANDSSTSFIYSHIIRTGNNKSTNKNKDSNLFCVSVDQFSEFSKNSIPGNAARSFDIIMNNGLVYSCTQNKFSALRDCLRLSLDIGSFIISLTFDNNSSIQILFYKSNDVWEVHYPQLFGGMHQIIDFDGVENIISFLSNHNEHLVYKKAVLIIPEIFQLYLIGG</sequence>
<dbReference type="Proteomes" id="UP001178148">
    <property type="component" value="Unassembled WGS sequence"/>
</dbReference>
<reference evidence="1 2" key="1">
    <citation type="journal article" date="2023" name="bioRxiv">
        <title>An intranuclear bacterial parasite of deep-sea mussels expresses apoptosis inhibitors acquired from its host.</title>
        <authorList>
            <person name="Gonzalez Porras M.A."/>
            <person name="Assie A."/>
            <person name="Tietjen M."/>
            <person name="Violette M."/>
            <person name="Kleiner M."/>
            <person name="Gruber-Vodicka H."/>
            <person name="Dubilier N."/>
            <person name="Leisch N."/>
        </authorList>
    </citation>
    <scope>NUCLEOTIDE SEQUENCE [LARGE SCALE GENOMIC DNA]</scope>
    <source>
        <strain evidence="1">IAP13</strain>
    </source>
</reference>
<evidence type="ECO:0000313" key="2">
    <source>
        <dbReference type="Proteomes" id="UP001178148"/>
    </source>
</evidence>
<evidence type="ECO:0000313" key="1">
    <source>
        <dbReference type="EMBL" id="MDP0588938.1"/>
    </source>
</evidence>
<proteinExistence type="predicted"/>
<dbReference type="EMBL" id="JASXSV010000008">
    <property type="protein sequence ID" value="MDP0588938.1"/>
    <property type="molecule type" value="Genomic_DNA"/>
</dbReference>
<protein>
    <submittedName>
        <fullName evidence="1">Uncharacterized protein</fullName>
    </submittedName>
</protein>
<dbReference type="AlphaFoldDB" id="A0AA90NLI7"/>
<accession>A0AA90NLI7</accession>